<feature type="region of interest" description="Disordered" evidence="1">
    <location>
        <begin position="1"/>
        <end position="219"/>
    </location>
</feature>
<feature type="compositionally biased region" description="Acidic residues" evidence="1">
    <location>
        <begin position="152"/>
        <end position="172"/>
    </location>
</feature>
<evidence type="ECO:0000313" key="3">
    <source>
        <dbReference type="Proteomes" id="UP001465976"/>
    </source>
</evidence>
<organism evidence="2 3">
    <name type="scientific">Marasmius crinis-equi</name>
    <dbReference type="NCBI Taxonomy" id="585013"/>
    <lineage>
        <taxon>Eukaryota</taxon>
        <taxon>Fungi</taxon>
        <taxon>Dikarya</taxon>
        <taxon>Basidiomycota</taxon>
        <taxon>Agaricomycotina</taxon>
        <taxon>Agaricomycetes</taxon>
        <taxon>Agaricomycetidae</taxon>
        <taxon>Agaricales</taxon>
        <taxon>Marasmiineae</taxon>
        <taxon>Marasmiaceae</taxon>
        <taxon>Marasmius</taxon>
    </lineage>
</organism>
<proteinExistence type="predicted"/>
<feature type="compositionally biased region" description="Pro residues" evidence="1">
    <location>
        <begin position="610"/>
        <end position="621"/>
    </location>
</feature>
<accession>A0ABR3ESV2</accession>
<keyword evidence="3" id="KW-1185">Reference proteome</keyword>
<protein>
    <submittedName>
        <fullName evidence="2">Uncharacterized protein</fullName>
    </submittedName>
</protein>
<feature type="region of interest" description="Disordered" evidence="1">
    <location>
        <begin position="794"/>
        <end position="832"/>
    </location>
</feature>
<evidence type="ECO:0000256" key="1">
    <source>
        <dbReference type="SAM" id="MobiDB-lite"/>
    </source>
</evidence>
<feature type="compositionally biased region" description="Basic and acidic residues" evidence="1">
    <location>
        <begin position="1"/>
        <end position="24"/>
    </location>
</feature>
<name>A0ABR3ESV2_9AGAR</name>
<gene>
    <name evidence="2" type="ORF">V5O48_016158</name>
</gene>
<dbReference type="EMBL" id="JBAHYK010002094">
    <property type="protein sequence ID" value="KAL0565861.1"/>
    <property type="molecule type" value="Genomic_DNA"/>
</dbReference>
<comment type="caution">
    <text evidence="2">The sequence shown here is derived from an EMBL/GenBank/DDBJ whole genome shotgun (WGS) entry which is preliminary data.</text>
</comment>
<feature type="compositionally biased region" description="Acidic residues" evidence="1">
    <location>
        <begin position="117"/>
        <end position="127"/>
    </location>
</feature>
<reference evidence="2 3" key="1">
    <citation type="submission" date="2024-02" db="EMBL/GenBank/DDBJ databases">
        <title>A draft genome for the cacao thread blight pathogen Marasmius crinis-equi.</title>
        <authorList>
            <person name="Cohen S.P."/>
            <person name="Baruah I.K."/>
            <person name="Amoako-Attah I."/>
            <person name="Bukari Y."/>
            <person name="Meinhardt L.W."/>
            <person name="Bailey B.A."/>
        </authorList>
    </citation>
    <scope>NUCLEOTIDE SEQUENCE [LARGE SCALE GENOMIC DNA]</scope>
    <source>
        <strain evidence="2 3">GH-76</strain>
    </source>
</reference>
<evidence type="ECO:0000313" key="2">
    <source>
        <dbReference type="EMBL" id="KAL0565861.1"/>
    </source>
</evidence>
<feature type="region of interest" description="Disordered" evidence="1">
    <location>
        <begin position="587"/>
        <end position="630"/>
    </location>
</feature>
<feature type="compositionally biased region" description="Acidic residues" evidence="1">
    <location>
        <begin position="83"/>
        <end position="101"/>
    </location>
</feature>
<sequence length="891" mass="99645">MTHTDDTNNRDCYRKVIEHEEDQAGKGGQMVGLEEEQSLPIETFLNDEEPFHTPEGDSGDSSGSDYSDTHCKSRLPYSRKEQVEEEQEEQEEEEEEQEEEALPSFPLCRGRKTDVEMSAEDSEEDYDDLPRPPAPRGRHAALGKIPPRVIIEEEDDESDPEAENEVEEAEEQEPPRRKGRGRAKLRRREDAVVITEPHGGKEEDDDEDDYKDASDVEKTYKTGPLPDWAKDRAVELYQQYYEQMDALQKKVRKPISTLFAHVNDSRPAAVCAPNPWNAYSAWYTENGEYTKPKDYALKDWNAFVRDAYDKEVKSRIAEEDLSGCEAVCGAMKEYIEWFKERQRKYLEKAQQVWNEHGVHIFGYAMTTRQNNTSMGPSVVWGVGPEFKAVKERCQLSLSRSIEDLTTAFHLEQMEGSQAAANVLDLFEAMNPGSNQKETGKMADRRFLVRMTKHDVKRILDSTGKVAINSFIKHAYRLKLILRNWPTKVRVPGIAGLKSNSLGMSELRAVVSRRMEYVQKALKNQLQEGDKCLKHVHVEQWDKEATPTVGKGKGKGKGKSMAPPSGVPKLLPKSQQALSLWADNDNEINDTQVLPPAGTTQQVPPAAKTLAPPPARQPPLPPTKRSALPIPTKQPVLPPAMKRLFIPPSIPPPTQRPVMPTPVKEGNSALSPQPPESIGLYPATMLSRGPIPLLGIAPSAPLESRPTHAASGMILVESPERRAPVPRVVSRGTNTPIPHPHTTFRYGTSTSSIAQEAQEWEARQEAEFQAQRAAHESNMARLDAERAEMAAFWRPGTVEDGERPSKKRKLNTSATEQLASHDRSGVYRGQTSPVSLRITPPQAGVQFENAVAGSSHLRQTSAGVGENPRYDKYPKVDFKSGMFGGVLKPKRK</sequence>
<dbReference type="Proteomes" id="UP001465976">
    <property type="component" value="Unassembled WGS sequence"/>
</dbReference>
<feature type="compositionally biased region" description="Basic residues" evidence="1">
    <location>
        <begin position="177"/>
        <end position="186"/>
    </location>
</feature>
<feature type="region of interest" description="Disordered" evidence="1">
    <location>
        <begin position="542"/>
        <end position="570"/>
    </location>
</feature>